<protein>
    <submittedName>
        <fullName evidence="1">Uncharacterized protein</fullName>
    </submittedName>
</protein>
<accession>A0ABP0Z160</accession>
<evidence type="ECO:0000313" key="2">
    <source>
        <dbReference type="Proteomes" id="UP001642487"/>
    </source>
</evidence>
<reference evidence="1 2" key="1">
    <citation type="submission" date="2024-03" db="EMBL/GenBank/DDBJ databases">
        <authorList>
            <person name="Gkanogiannis A."/>
            <person name="Becerra Lopez-Lavalle L."/>
        </authorList>
    </citation>
    <scope>NUCLEOTIDE SEQUENCE [LARGE SCALE GENOMIC DNA]</scope>
</reference>
<name>A0ABP0Z160_9ROSI</name>
<gene>
    <name evidence="1" type="ORF">CITCOLO1_LOCUS16937</name>
</gene>
<dbReference type="Proteomes" id="UP001642487">
    <property type="component" value="Chromosome 6"/>
</dbReference>
<proteinExistence type="predicted"/>
<dbReference type="EMBL" id="OZ021740">
    <property type="protein sequence ID" value="CAK9324695.1"/>
    <property type="molecule type" value="Genomic_DNA"/>
</dbReference>
<sequence>MWLETCSTGLSMLWLGFSLVRAIPWRGFLYLIWPPAFPDMMLNAILSVLFNAMGQEIQLPLFLTCTAIPSV</sequence>
<keyword evidence="2" id="KW-1185">Reference proteome</keyword>
<evidence type="ECO:0000313" key="1">
    <source>
        <dbReference type="EMBL" id="CAK9324695.1"/>
    </source>
</evidence>
<organism evidence="1 2">
    <name type="scientific">Citrullus colocynthis</name>
    <name type="common">colocynth</name>
    <dbReference type="NCBI Taxonomy" id="252529"/>
    <lineage>
        <taxon>Eukaryota</taxon>
        <taxon>Viridiplantae</taxon>
        <taxon>Streptophyta</taxon>
        <taxon>Embryophyta</taxon>
        <taxon>Tracheophyta</taxon>
        <taxon>Spermatophyta</taxon>
        <taxon>Magnoliopsida</taxon>
        <taxon>eudicotyledons</taxon>
        <taxon>Gunneridae</taxon>
        <taxon>Pentapetalae</taxon>
        <taxon>rosids</taxon>
        <taxon>fabids</taxon>
        <taxon>Cucurbitales</taxon>
        <taxon>Cucurbitaceae</taxon>
        <taxon>Benincaseae</taxon>
        <taxon>Citrullus</taxon>
    </lineage>
</organism>